<gene>
    <name evidence="2" type="ORF">HYH03_004347</name>
</gene>
<dbReference type="AlphaFoldDB" id="A0A835YA82"/>
<feature type="transmembrane region" description="Helical" evidence="1">
    <location>
        <begin position="42"/>
        <end position="64"/>
    </location>
</feature>
<keyword evidence="1" id="KW-0812">Transmembrane</keyword>
<reference evidence="2" key="1">
    <citation type="journal article" date="2020" name="bioRxiv">
        <title>Comparative genomics of Chlamydomonas.</title>
        <authorList>
            <person name="Craig R.J."/>
            <person name="Hasan A.R."/>
            <person name="Ness R.W."/>
            <person name="Keightley P.D."/>
        </authorList>
    </citation>
    <scope>NUCLEOTIDE SEQUENCE</scope>
    <source>
        <strain evidence="2">CCAP 11/70</strain>
    </source>
</reference>
<name>A0A835YA82_9CHLO</name>
<accession>A0A835YA82</accession>
<feature type="transmembrane region" description="Helical" evidence="1">
    <location>
        <begin position="130"/>
        <end position="148"/>
    </location>
</feature>
<dbReference type="Proteomes" id="UP000612055">
    <property type="component" value="Unassembled WGS sequence"/>
</dbReference>
<keyword evidence="1" id="KW-1133">Transmembrane helix</keyword>
<proteinExistence type="predicted"/>
<keyword evidence="1" id="KW-0472">Membrane</keyword>
<evidence type="ECO:0000313" key="3">
    <source>
        <dbReference type="Proteomes" id="UP000612055"/>
    </source>
</evidence>
<feature type="transmembrane region" description="Helical" evidence="1">
    <location>
        <begin position="182"/>
        <end position="200"/>
    </location>
</feature>
<evidence type="ECO:0008006" key="4">
    <source>
        <dbReference type="Google" id="ProtNLM"/>
    </source>
</evidence>
<dbReference type="EMBL" id="JAEHOE010000013">
    <property type="protein sequence ID" value="KAG2497603.1"/>
    <property type="molecule type" value="Genomic_DNA"/>
</dbReference>
<comment type="caution">
    <text evidence="2">The sequence shown here is derived from an EMBL/GenBank/DDBJ whole genome shotgun (WGS) entry which is preliminary data.</text>
</comment>
<keyword evidence="3" id="KW-1185">Reference proteome</keyword>
<protein>
    <recommendedName>
        <fullName evidence="4">YrhK domain-containing protein</fullName>
    </recommendedName>
</protein>
<dbReference type="OrthoDB" id="9975213at2759"/>
<organism evidence="2 3">
    <name type="scientific">Edaphochlamys debaryana</name>
    <dbReference type="NCBI Taxonomy" id="47281"/>
    <lineage>
        <taxon>Eukaryota</taxon>
        <taxon>Viridiplantae</taxon>
        <taxon>Chlorophyta</taxon>
        <taxon>core chlorophytes</taxon>
        <taxon>Chlorophyceae</taxon>
        <taxon>CS clade</taxon>
        <taxon>Chlamydomonadales</taxon>
        <taxon>Chlamydomonadales incertae sedis</taxon>
        <taxon>Edaphochlamys</taxon>
    </lineage>
</organism>
<feature type="transmembrane region" description="Helical" evidence="1">
    <location>
        <begin position="212"/>
        <end position="232"/>
    </location>
</feature>
<sequence>MGLLRSHDAGHERHDPEHLESLLGEYHDVHKGFHPESRAWKLLHALAFVLGGTTFISGTVALFFPGYDTLSALLYTIGSCGFLSVDVQEFLTFEGAVLRANIAMSLVGSSLYVVGSVGFFPSVFAWSPLIGIWGFILGSAVIGISQAIKTYRIGATNTDGAFSLRHLITDTDARTSAGVETGACLGAWCFFFGTCLFNRGPLEGPDSVMQTVLWTWVAGSCFFTLGSAFLCYRHFVMRVV</sequence>
<evidence type="ECO:0000256" key="1">
    <source>
        <dbReference type="SAM" id="Phobius"/>
    </source>
</evidence>
<evidence type="ECO:0000313" key="2">
    <source>
        <dbReference type="EMBL" id="KAG2497603.1"/>
    </source>
</evidence>